<dbReference type="Proteomes" id="UP000656077">
    <property type="component" value="Unassembled WGS sequence"/>
</dbReference>
<sequence>MERFKSDRQVIEYIKYEIENINYLTEHRLYREEQLQLSRNVFKIRNSVEWIIRINKILKYIKYSVLNSLKFAVQVENPMDENKIKDMYTYYLEDSVYRLMVLWDMYKQLVNEFYEVGFNKDENYTIFRLKNKLKKKHIWEENKVEEFEYYLNSKKHKFVREYLRNKFTHSVDPTASNIFHNYSKNGLLTFDMNDIIPKHPYENLLGIVDDFIEVVNRIKDINDDIEEFLSQEIMIVNVKVILKCNKEREIGQFNIKDLMNNKDKIGVVSCEERCANCKYMITYEGKETCNPKTIKYYRIFEDKLHILNIADGLMTAND</sequence>
<protein>
    <recommendedName>
        <fullName evidence="3">Cthe-2314-like HEPN domain-containing protein</fullName>
    </recommendedName>
</protein>
<evidence type="ECO:0008006" key="3">
    <source>
        <dbReference type="Google" id="ProtNLM"/>
    </source>
</evidence>
<dbReference type="AlphaFoldDB" id="A0A964RIY5"/>
<proteinExistence type="predicted"/>
<gene>
    <name evidence="1" type="ORF">GKZ28_01605</name>
</gene>
<organism evidence="1 2">
    <name type="scientific">Clostridium chromiireducens</name>
    <dbReference type="NCBI Taxonomy" id="225345"/>
    <lineage>
        <taxon>Bacteria</taxon>
        <taxon>Bacillati</taxon>
        <taxon>Bacillota</taxon>
        <taxon>Clostridia</taxon>
        <taxon>Eubacteriales</taxon>
        <taxon>Clostridiaceae</taxon>
        <taxon>Clostridium</taxon>
    </lineage>
</organism>
<comment type="caution">
    <text evidence="1">The sequence shown here is derived from an EMBL/GenBank/DDBJ whole genome shotgun (WGS) entry which is preliminary data.</text>
</comment>
<reference evidence="1" key="1">
    <citation type="submission" date="2019-12" db="EMBL/GenBank/DDBJ databases">
        <title>Microbes associate with the intestines of laboratory mice.</title>
        <authorList>
            <person name="Navarre W."/>
            <person name="Wong E."/>
        </authorList>
    </citation>
    <scope>NUCLEOTIDE SEQUENCE</scope>
    <source>
        <strain evidence="1">NM79_F5</strain>
    </source>
</reference>
<evidence type="ECO:0000313" key="2">
    <source>
        <dbReference type="Proteomes" id="UP000656077"/>
    </source>
</evidence>
<dbReference type="EMBL" id="WSRQ01000002">
    <property type="protein sequence ID" value="MVX62396.1"/>
    <property type="molecule type" value="Genomic_DNA"/>
</dbReference>
<accession>A0A964RIY5</accession>
<name>A0A964RIY5_9CLOT</name>
<evidence type="ECO:0000313" key="1">
    <source>
        <dbReference type="EMBL" id="MVX62396.1"/>
    </source>
</evidence>
<dbReference type="RefSeq" id="WP_160357820.1">
    <property type="nucleotide sequence ID" value="NZ_WSRQ01000002.1"/>
</dbReference>